<dbReference type="PROSITE" id="PS51194">
    <property type="entry name" value="HELICASE_CTER"/>
    <property type="match status" value="1"/>
</dbReference>
<dbReference type="Gene3D" id="3.40.50.300">
    <property type="entry name" value="P-loop containing nucleotide triphosphate hydrolases"/>
    <property type="match status" value="1"/>
</dbReference>
<reference evidence="4 5" key="1">
    <citation type="submission" date="2019-12" db="EMBL/GenBank/DDBJ databases">
        <title>Neisseriaceae gen. nov. sp. Genome sequencing and assembly.</title>
        <authorList>
            <person name="Liu Z."/>
            <person name="Li A."/>
        </authorList>
    </citation>
    <scope>NUCLEOTIDE SEQUENCE [LARGE SCALE GENOMIC DNA]</scope>
    <source>
        <strain evidence="4 5">B2N2-7</strain>
    </source>
</reference>
<dbReference type="CDD" id="cd18012">
    <property type="entry name" value="DEXQc_arch_SWI2_SNF2"/>
    <property type="match status" value="1"/>
</dbReference>
<keyword evidence="4" id="KW-0067">ATP-binding</keyword>
<evidence type="ECO:0000313" key="5">
    <source>
        <dbReference type="Proteomes" id="UP000467214"/>
    </source>
</evidence>
<evidence type="ECO:0000313" key="4">
    <source>
        <dbReference type="EMBL" id="MXR35901.1"/>
    </source>
</evidence>
<dbReference type="PROSITE" id="PS51192">
    <property type="entry name" value="HELICASE_ATP_BIND_1"/>
    <property type="match status" value="1"/>
</dbReference>
<evidence type="ECO:0000259" key="2">
    <source>
        <dbReference type="PROSITE" id="PS51192"/>
    </source>
</evidence>
<dbReference type="GO" id="GO:0005524">
    <property type="term" value="F:ATP binding"/>
    <property type="evidence" value="ECO:0007669"/>
    <property type="project" value="InterPro"/>
</dbReference>
<dbReference type="Pfam" id="PF00271">
    <property type="entry name" value="Helicase_C"/>
    <property type="match status" value="1"/>
</dbReference>
<comment type="caution">
    <text evidence="4">The sequence shown here is derived from an EMBL/GenBank/DDBJ whole genome shotgun (WGS) entry which is preliminary data.</text>
</comment>
<dbReference type="InterPro" id="IPR049730">
    <property type="entry name" value="SNF2/RAD54-like_C"/>
</dbReference>
<dbReference type="Gene3D" id="3.40.50.10810">
    <property type="entry name" value="Tandem AAA-ATPase domain"/>
    <property type="match status" value="1"/>
</dbReference>
<dbReference type="GO" id="GO:0016787">
    <property type="term" value="F:hydrolase activity"/>
    <property type="evidence" value="ECO:0007669"/>
    <property type="project" value="UniProtKB-KW"/>
</dbReference>
<dbReference type="InterPro" id="IPR014001">
    <property type="entry name" value="Helicase_ATP-bd"/>
</dbReference>
<dbReference type="Pfam" id="PF00176">
    <property type="entry name" value="SNF2-rel_dom"/>
    <property type="match status" value="1"/>
</dbReference>
<dbReference type="PANTHER" id="PTHR10799">
    <property type="entry name" value="SNF2/RAD54 HELICASE FAMILY"/>
    <property type="match status" value="1"/>
</dbReference>
<dbReference type="SUPFAM" id="SSF52540">
    <property type="entry name" value="P-loop containing nucleoside triphosphate hydrolases"/>
    <property type="match status" value="2"/>
</dbReference>
<feature type="domain" description="Helicase ATP-binding" evidence="2">
    <location>
        <begin position="942"/>
        <end position="1101"/>
    </location>
</feature>
<dbReference type="RefSeq" id="WP_160794695.1">
    <property type="nucleotide sequence ID" value="NZ_WSSB01000002.1"/>
</dbReference>
<dbReference type="InterPro" id="IPR027417">
    <property type="entry name" value="P-loop_NTPase"/>
</dbReference>
<gene>
    <name evidence="4" type="ORF">GQF02_02790</name>
</gene>
<dbReference type="Proteomes" id="UP000467214">
    <property type="component" value="Unassembled WGS sequence"/>
</dbReference>
<proteinExistence type="predicted"/>
<sequence>MQITTEAFALQPHNSRTILRALALYRQPCTRTTLGKLLASLNWNDDESRRFKMNTLQETLTLLREQGWVEELPNRTGYWQLAVEIITAAYLDMLDSAPARDLQQALLDVHELGELSLRMWRPYFSSPEIAVSVLRLELYSGSNPQRMHSFESWCRSSDDWEALLQSAGLDDFDPMLFKRLHPQMQAHLATVALLRLQLGWDERYGEMPQLAQALLDRGHHAGPLPQALIEYAILSGQPQRVEAIISQVDQAQSAYQNTWPGYIACARAAVAATHGQWASAQQGFEQGLALLRKANGRRKQLIHDTIAWLYPLSLMAQQTPAQLELARKFCAAEAGSKNPGNDSHWGVLCNAVRIRLGELPRAACSFSLQSSQYYYHDVDFWRLLARVWLLEPGKTLSLTDAEKEAVALVHALLKSCGLNWMVEQLNAARAHSHGQSVSSPFFAGQRNESWRITLAALTALGNSTANTTTDTSTRLIWQIELGDNDEVRAITPLEQKQGVRGWGKPKAAPLSRLAKDEKLPPEDLRVVRAIRKAYGNTLYLDLASAIVALVGHPMIELSDAPGQNIELIEAMPQLEVVELNGELKIKVIPAMRPSPLSQNSYLTAVQEKEHEALRLISVLRDSSTRARLVRFTPEQQRAAQLVGTGLSLPAQAREELQQALTGLAGHFQVEGNQIDAARETVADARLRAELSPKDDGLVLRLVAAPLGEAGPRLIPGHGRAQLITRLGGEALSASRNLKAEARHLDEVLAAADMLDPLPSKAPQEWEIAAPDDALALLAILPELPQIAGIDWPRGKAIRVATLHPAAVKISVSSGQNWLALQGEASIDEQLVLSLSTLLEFAKTENRFVALGDGQYLTLTQELRTRLAEIATVADIHKDEARIPQLATQWLDHALDGLDITTDPAFSERLQRLSAASDSKPALPGGLQAELRDYQHDGYQWIMRLAASGFGACLADDMGLGKTLQALAVLLARAKDGPALVVAPTSLTGNWQAEARRFAPTLNVSVYSEGDDISRSDMIEKAQAGDVLLVSYTLLLQASAAFSAKVWHTLVVDEAQAIKNAQAKRSQAVFELNADFRLALSGTPIENRLSELWAIMRYCNPGLLGSSKRFGERFANPIERENDRHAQRTLRRLIAPFILRRTKQQVLDELPPRTELVLAVKPGAAELAHYETLRRQALQQAEQSMSEGNSAQARMNMLAQLTKLRRAACDPRLVNPQLGLTGAKVQAFAELAEELVANRHKVLVFSQFVDFLALLREPLDSAGIAYQYLDGSTPVAERNRRVAAFQAGEGELFLISLKAGGFGLNLTAADYVIIADPWWNPAAEDQAMGRAHRMGQQRPVTVYRLVNEDTLEQNIIAMHHDKRTLADGILEDGGGAVVPSGEDLLALIRG</sequence>
<evidence type="ECO:0000256" key="1">
    <source>
        <dbReference type="ARBA" id="ARBA00022801"/>
    </source>
</evidence>
<protein>
    <submittedName>
        <fullName evidence="4">ATP-dependent helicase</fullName>
    </submittedName>
</protein>
<keyword evidence="4" id="KW-0347">Helicase</keyword>
<dbReference type="SMART" id="SM00490">
    <property type="entry name" value="HELICc"/>
    <property type="match status" value="1"/>
</dbReference>
<accession>A0A845BN69</accession>
<keyword evidence="5" id="KW-1185">Reference proteome</keyword>
<keyword evidence="1" id="KW-0378">Hydrolase</keyword>
<evidence type="ECO:0000259" key="3">
    <source>
        <dbReference type="PROSITE" id="PS51194"/>
    </source>
</evidence>
<keyword evidence="4" id="KW-0547">Nucleotide-binding</keyword>
<name>A0A845BN69_9NEIS</name>
<dbReference type="CDD" id="cd18793">
    <property type="entry name" value="SF2_C_SNF"/>
    <property type="match status" value="1"/>
</dbReference>
<dbReference type="InterPro" id="IPR038718">
    <property type="entry name" value="SNF2-like_sf"/>
</dbReference>
<dbReference type="GO" id="GO:0004386">
    <property type="term" value="F:helicase activity"/>
    <property type="evidence" value="ECO:0007669"/>
    <property type="project" value="UniProtKB-KW"/>
</dbReference>
<dbReference type="EMBL" id="WSSB01000002">
    <property type="protein sequence ID" value="MXR35901.1"/>
    <property type="molecule type" value="Genomic_DNA"/>
</dbReference>
<dbReference type="InterPro" id="IPR000330">
    <property type="entry name" value="SNF2_N"/>
</dbReference>
<organism evidence="4 5">
    <name type="scientific">Craterilacuibacter sinensis</name>
    <dbReference type="NCBI Taxonomy" id="2686017"/>
    <lineage>
        <taxon>Bacteria</taxon>
        <taxon>Pseudomonadati</taxon>
        <taxon>Pseudomonadota</taxon>
        <taxon>Betaproteobacteria</taxon>
        <taxon>Neisseriales</taxon>
        <taxon>Neisseriaceae</taxon>
        <taxon>Craterilacuibacter</taxon>
    </lineage>
</organism>
<dbReference type="InterPro" id="IPR001650">
    <property type="entry name" value="Helicase_C-like"/>
</dbReference>
<dbReference type="SMART" id="SM00487">
    <property type="entry name" value="DEXDc"/>
    <property type="match status" value="1"/>
</dbReference>
<feature type="domain" description="Helicase C-terminal" evidence="3">
    <location>
        <begin position="1222"/>
        <end position="1384"/>
    </location>
</feature>